<dbReference type="Pfam" id="PF01095">
    <property type="entry name" value="Pectinesterase"/>
    <property type="match status" value="1"/>
</dbReference>
<feature type="chain" id="PRO_5043089316" description="Pectinesterase" evidence="10">
    <location>
        <begin position="25"/>
        <end position="347"/>
    </location>
</feature>
<evidence type="ECO:0000256" key="9">
    <source>
        <dbReference type="PROSITE-ProRule" id="PRU10040"/>
    </source>
</evidence>
<dbReference type="PROSITE" id="PS00503">
    <property type="entry name" value="PECTINESTERASE_2"/>
    <property type="match status" value="1"/>
</dbReference>
<evidence type="ECO:0000256" key="7">
    <source>
        <dbReference type="ARBA" id="ARBA00047928"/>
    </source>
</evidence>
<comment type="pathway">
    <text evidence="1 10">Glycan metabolism; pectin degradation; 2-dehydro-3-deoxy-D-gluconate from pectin: step 1/5.</text>
</comment>
<accession>A0AAW1KZS7</accession>
<evidence type="ECO:0000256" key="8">
    <source>
        <dbReference type="ARBA" id="ARBA00057335"/>
    </source>
</evidence>
<gene>
    <name evidence="12" type="ORF">RND81_05G111100</name>
</gene>
<sequence length="347" mass="38648">MAKVIEIALVIFFIVLTNVDITTSTHHHHVAPHHKKFIDGPLLTEKIGSNRTIVVDINGNGDFKSVQAAVDSISEGNSNWVIIDVRKGIYREKVHIPRSKPYIFLRGNSKSSTYVVWSQSSVDNIESATFKVEAPNFIAFGISFKNDAPTGEAYTSQNQSVAAYVAADKVAFYHCGFFSTHNTLFDLKGRHYYQGCYIQGSIDFIFGRARSVFHGCEIFVLVDRRLKIHGSITAHNRESEAEPSGLVFNRCKVYGTGQIYLGRAKGAYSRVLFANSYLSGTITPLGWTNWSFDGSTDNLYFAEYMNNGPGSTRSDRVAWSIEATDEAAALLLSIDFIDGKQWLPAWL</sequence>
<dbReference type="InterPro" id="IPR011050">
    <property type="entry name" value="Pectin_lyase_fold/virulence"/>
</dbReference>
<dbReference type="EMBL" id="JBDFQZ010000005">
    <property type="protein sequence ID" value="KAK9724954.1"/>
    <property type="molecule type" value="Genomic_DNA"/>
</dbReference>
<evidence type="ECO:0000256" key="4">
    <source>
        <dbReference type="ARBA" id="ARBA00022801"/>
    </source>
</evidence>
<dbReference type="EC" id="3.1.1.11" evidence="3 10"/>
<feature type="active site" evidence="9">
    <location>
        <position position="203"/>
    </location>
</feature>
<evidence type="ECO:0000256" key="6">
    <source>
        <dbReference type="ARBA" id="ARBA00023180"/>
    </source>
</evidence>
<evidence type="ECO:0000256" key="5">
    <source>
        <dbReference type="ARBA" id="ARBA00023085"/>
    </source>
</evidence>
<dbReference type="FunFam" id="2.160.20.10:FF:000013">
    <property type="entry name" value="Pectinesterase"/>
    <property type="match status" value="1"/>
</dbReference>
<dbReference type="GO" id="GO:0045490">
    <property type="term" value="P:pectin catabolic process"/>
    <property type="evidence" value="ECO:0007669"/>
    <property type="project" value="UniProtKB-UniRule"/>
</dbReference>
<keyword evidence="10" id="KW-0732">Signal</keyword>
<comment type="caution">
    <text evidence="12">The sequence shown here is derived from an EMBL/GenBank/DDBJ whole genome shotgun (WGS) entry which is preliminary data.</text>
</comment>
<keyword evidence="13" id="KW-1185">Reference proteome</keyword>
<feature type="domain" description="Pectinesterase catalytic" evidence="11">
    <location>
        <begin position="53"/>
        <end position="322"/>
    </location>
</feature>
<proteinExistence type="inferred from homology"/>
<keyword evidence="4 10" id="KW-0378">Hydrolase</keyword>
<reference evidence="12" key="1">
    <citation type="submission" date="2024-03" db="EMBL/GenBank/DDBJ databases">
        <title>WGS assembly of Saponaria officinalis var. Norfolk2.</title>
        <authorList>
            <person name="Jenkins J."/>
            <person name="Shu S."/>
            <person name="Grimwood J."/>
            <person name="Barry K."/>
            <person name="Goodstein D."/>
            <person name="Schmutz J."/>
            <person name="Leebens-Mack J."/>
            <person name="Osbourn A."/>
        </authorList>
    </citation>
    <scope>NUCLEOTIDE SEQUENCE [LARGE SCALE GENOMIC DNA]</scope>
    <source>
        <strain evidence="12">JIC</strain>
    </source>
</reference>
<dbReference type="InterPro" id="IPR012334">
    <property type="entry name" value="Pectin_lyas_fold"/>
</dbReference>
<feature type="signal peptide" evidence="10">
    <location>
        <begin position="1"/>
        <end position="24"/>
    </location>
</feature>
<dbReference type="GO" id="GO:0030599">
    <property type="term" value="F:pectinesterase activity"/>
    <property type="evidence" value="ECO:0007669"/>
    <property type="project" value="UniProtKB-UniRule"/>
</dbReference>
<keyword evidence="6" id="KW-0325">Glycoprotein</keyword>
<dbReference type="InterPro" id="IPR033131">
    <property type="entry name" value="Pectinesterase_Asp_AS"/>
</dbReference>
<keyword evidence="5 10" id="KW-0063">Aspartyl esterase</keyword>
<evidence type="ECO:0000313" key="13">
    <source>
        <dbReference type="Proteomes" id="UP001443914"/>
    </source>
</evidence>
<name>A0AAW1KZS7_SAPOF</name>
<dbReference type="PANTHER" id="PTHR31321:SF98">
    <property type="entry name" value="PECTINESTERASE 67-RELATED"/>
    <property type="match status" value="1"/>
</dbReference>
<comment type="catalytic activity">
    <reaction evidence="7 10">
        <text>[(1-&gt;4)-alpha-D-galacturonosyl methyl ester](n) + n H2O = [(1-&gt;4)-alpha-D-galacturonosyl](n) + n methanol + n H(+)</text>
        <dbReference type="Rhea" id="RHEA:22380"/>
        <dbReference type="Rhea" id="RHEA-COMP:14570"/>
        <dbReference type="Rhea" id="RHEA-COMP:14573"/>
        <dbReference type="ChEBI" id="CHEBI:15377"/>
        <dbReference type="ChEBI" id="CHEBI:15378"/>
        <dbReference type="ChEBI" id="CHEBI:17790"/>
        <dbReference type="ChEBI" id="CHEBI:140522"/>
        <dbReference type="ChEBI" id="CHEBI:140523"/>
        <dbReference type="EC" id="3.1.1.11"/>
    </reaction>
</comment>
<comment type="function">
    <text evidence="8">Acts in the modification of cell walls via demethylesterification of cell wall pectin.</text>
</comment>
<dbReference type="PANTHER" id="PTHR31321">
    <property type="entry name" value="ACYL-COA THIOESTER HYDROLASE YBHC-RELATED"/>
    <property type="match status" value="1"/>
</dbReference>
<dbReference type="Proteomes" id="UP001443914">
    <property type="component" value="Unassembled WGS sequence"/>
</dbReference>
<dbReference type="InterPro" id="IPR000070">
    <property type="entry name" value="Pectinesterase_cat"/>
</dbReference>
<organism evidence="12 13">
    <name type="scientific">Saponaria officinalis</name>
    <name type="common">Common soapwort</name>
    <name type="synonym">Lychnis saponaria</name>
    <dbReference type="NCBI Taxonomy" id="3572"/>
    <lineage>
        <taxon>Eukaryota</taxon>
        <taxon>Viridiplantae</taxon>
        <taxon>Streptophyta</taxon>
        <taxon>Embryophyta</taxon>
        <taxon>Tracheophyta</taxon>
        <taxon>Spermatophyta</taxon>
        <taxon>Magnoliopsida</taxon>
        <taxon>eudicotyledons</taxon>
        <taxon>Gunneridae</taxon>
        <taxon>Pentapetalae</taxon>
        <taxon>Caryophyllales</taxon>
        <taxon>Caryophyllaceae</taxon>
        <taxon>Caryophylleae</taxon>
        <taxon>Saponaria</taxon>
    </lineage>
</organism>
<evidence type="ECO:0000256" key="2">
    <source>
        <dbReference type="ARBA" id="ARBA00008891"/>
    </source>
</evidence>
<protein>
    <recommendedName>
        <fullName evidence="3 10">Pectinesterase</fullName>
        <ecNumber evidence="3 10">3.1.1.11</ecNumber>
    </recommendedName>
</protein>
<dbReference type="Gene3D" id="2.160.20.10">
    <property type="entry name" value="Single-stranded right-handed beta-helix, Pectin lyase-like"/>
    <property type="match status" value="1"/>
</dbReference>
<evidence type="ECO:0000259" key="11">
    <source>
        <dbReference type="Pfam" id="PF01095"/>
    </source>
</evidence>
<evidence type="ECO:0000256" key="10">
    <source>
        <dbReference type="RuleBase" id="RU000589"/>
    </source>
</evidence>
<dbReference type="GO" id="GO:0042545">
    <property type="term" value="P:cell wall modification"/>
    <property type="evidence" value="ECO:0007669"/>
    <property type="project" value="UniProtKB-UniRule"/>
</dbReference>
<dbReference type="AlphaFoldDB" id="A0AAW1KZS7"/>
<evidence type="ECO:0000256" key="3">
    <source>
        <dbReference type="ARBA" id="ARBA00013229"/>
    </source>
</evidence>
<dbReference type="SUPFAM" id="SSF51126">
    <property type="entry name" value="Pectin lyase-like"/>
    <property type="match status" value="1"/>
</dbReference>
<comment type="similarity">
    <text evidence="2">Belongs to the pectinesterase family.</text>
</comment>
<evidence type="ECO:0000256" key="1">
    <source>
        <dbReference type="ARBA" id="ARBA00005184"/>
    </source>
</evidence>
<evidence type="ECO:0000313" key="12">
    <source>
        <dbReference type="EMBL" id="KAK9724954.1"/>
    </source>
</evidence>